<comment type="function">
    <text evidence="15">Methionine-sulfoxide reductase that specifically reduces methionine (R)-sulfoxide back to methionine. While in many cases, methionine oxidation is the result of random oxidation following oxidative stress, methionine oxidation is also a post-translational modification that takes place on specific residue. Acts as a regulator of actin assembly by reducing methionine (R)-sulfoxide mediated by MICALs (MICAL1, MICAL2 or MICAL3) on actin, thereby promoting filament repolymerization. Plays a role in innate immunity by reducing oxidized actin, leading to actin repolymerization in macrophages.</text>
</comment>
<keyword evidence="8" id="KW-0479">Metal-binding</keyword>
<dbReference type="Gene3D" id="2.170.150.20">
    <property type="entry name" value="Peptide methionine sulfoxide reductase"/>
    <property type="match status" value="1"/>
</dbReference>
<dbReference type="InterPro" id="IPR002579">
    <property type="entry name" value="Met_Sox_Rdtase_MsrB_dom"/>
</dbReference>
<comment type="subcellular location">
    <subcellularLocation>
        <location evidence="3">Cytoplasm</location>
        <location evidence="3">Cytoskeleton</location>
    </subcellularLocation>
    <subcellularLocation>
        <location evidence="2">Nucleus</location>
    </subcellularLocation>
</comment>
<evidence type="ECO:0000256" key="16">
    <source>
        <dbReference type="ARBA" id="ARBA00048488"/>
    </source>
</evidence>
<evidence type="ECO:0000256" key="17">
    <source>
        <dbReference type="SAM" id="SignalP"/>
    </source>
</evidence>
<evidence type="ECO:0000256" key="13">
    <source>
        <dbReference type="ARBA" id="ARBA00023212"/>
    </source>
</evidence>
<keyword evidence="6" id="KW-0963">Cytoplasm</keyword>
<evidence type="ECO:0000256" key="2">
    <source>
        <dbReference type="ARBA" id="ARBA00004123"/>
    </source>
</evidence>
<gene>
    <name evidence="19" type="ORF">PLOB_00031914</name>
</gene>
<reference evidence="19 20" key="1">
    <citation type="submission" date="2022-05" db="EMBL/GenBank/DDBJ databases">
        <authorList>
            <consortium name="Genoscope - CEA"/>
            <person name="William W."/>
        </authorList>
    </citation>
    <scope>NUCLEOTIDE SEQUENCE [LARGE SCALE GENOMIC DNA]</scope>
</reference>
<dbReference type="EC" id="1.8.4.12" evidence="5"/>
<evidence type="ECO:0000256" key="9">
    <source>
        <dbReference type="ARBA" id="ARBA00022833"/>
    </source>
</evidence>
<comment type="cofactor">
    <cofactor evidence="1">
        <name>Zn(2+)</name>
        <dbReference type="ChEBI" id="CHEBI:29105"/>
    </cofactor>
</comment>
<dbReference type="Pfam" id="PF01641">
    <property type="entry name" value="SelR"/>
    <property type="match status" value="1"/>
</dbReference>
<evidence type="ECO:0000313" key="19">
    <source>
        <dbReference type="EMBL" id="CAH3125577.1"/>
    </source>
</evidence>
<evidence type="ECO:0000256" key="4">
    <source>
        <dbReference type="ARBA" id="ARBA00007174"/>
    </source>
</evidence>
<evidence type="ECO:0000256" key="6">
    <source>
        <dbReference type="ARBA" id="ARBA00022490"/>
    </source>
</evidence>
<keyword evidence="12" id="KW-0560">Oxidoreductase</keyword>
<dbReference type="EMBL" id="CALNXK010000041">
    <property type="protein sequence ID" value="CAH3125577.1"/>
    <property type="molecule type" value="Genomic_DNA"/>
</dbReference>
<name>A0ABN8NYB3_9CNID</name>
<evidence type="ECO:0000256" key="3">
    <source>
        <dbReference type="ARBA" id="ARBA00004245"/>
    </source>
</evidence>
<evidence type="ECO:0000313" key="20">
    <source>
        <dbReference type="Proteomes" id="UP001159405"/>
    </source>
</evidence>
<organism evidence="19 20">
    <name type="scientific">Porites lobata</name>
    <dbReference type="NCBI Taxonomy" id="104759"/>
    <lineage>
        <taxon>Eukaryota</taxon>
        <taxon>Metazoa</taxon>
        <taxon>Cnidaria</taxon>
        <taxon>Anthozoa</taxon>
        <taxon>Hexacorallia</taxon>
        <taxon>Scleractinia</taxon>
        <taxon>Fungiina</taxon>
        <taxon>Poritidae</taxon>
        <taxon>Porites</taxon>
    </lineage>
</organism>
<evidence type="ECO:0000256" key="10">
    <source>
        <dbReference type="ARBA" id="ARBA00022859"/>
    </source>
</evidence>
<evidence type="ECO:0000256" key="7">
    <source>
        <dbReference type="ARBA" id="ARBA00022588"/>
    </source>
</evidence>
<comment type="similarity">
    <text evidence="4">Belongs to the MsrB Met sulfoxide reductase family.</text>
</comment>
<dbReference type="PROSITE" id="PS51790">
    <property type="entry name" value="MSRB"/>
    <property type="match status" value="1"/>
</dbReference>
<keyword evidence="9" id="KW-0862">Zinc</keyword>
<feature type="non-terminal residue" evidence="19">
    <location>
        <position position="1"/>
    </location>
</feature>
<keyword evidence="14" id="KW-0539">Nucleus</keyword>
<feature type="domain" description="MsrB" evidence="18">
    <location>
        <begin position="1"/>
        <end position="102"/>
    </location>
</feature>
<evidence type="ECO:0000256" key="14">
    <source>
        <dbReference type="ARBA" id="ARBA00023242"/>
    </source>
</evidence>
<keyword evidence="20" id="KW-1185">Reference proteome</keyword>
<dbReference type="PANTHER" id="PTHR46755:SF5">
    <property type="entry name" value="METHIONINE-R-SULFOXIDE REDUCTASE B1"/>
    <property type="match status" value="1"/>
</dbReference>
<comment type="caution">
    <text evidence="19">The sequence shown here is derived from an EMBL/GenBank/DDBJ whole genome shotgun (WGS) entry which is preliminary data.</text>
</comment>
<accession>A0ABN8NYB3</accession>
<keyword evidence="10" id="KW-0391">Immunity</keyword>
<feature type="chain" id="PRO_5046137601" description="peptide-methionine (R)-S-oxide reductase" evidence="17">
    <location>
        <begin position="31"/>
        <end position="102"/>
    </location>
</feature>
<dbReference type="InterPro" id="IPR052150">
    <property type="entry name" value="MsrB_Met_sulfoxide_reductase"/>
</dbReference>
<proteinExistence type="inferred from homology"/>
<dbReference type="SUPFAM" id="SSF51316">
    <property type="entry name" value="Mss4-like"/>
    <property type="match status" value="1"/>
</dbReference>
<keyword evidence="13" id="KW-0206">Cytoskeleton</keyword>
<comment type="catalytic activity">
    <reaction evidence="16">
        <text>L-methionyl-[protein] + [thioredoxin]-disulfide + H2O = L-methionyl-(R)-S-oxide-[protein] + [thioredoxin]-dithiol</text>
        <dbReference type="Rhea" id="RHEA:24164"/>
        <dbReference type="Rhea" id="RHEA-COMP:10698"/>
        <dbReference type="Rhea" id="RHEA-COMP:10700"/>
        <dbReference type="Rhea" id="RHEA-COMP:12313"/>
        <dbReference type="Rhea" id="RHEA-COMP:12314"/>
        <dbReference type="ChEBI" id="CHEBI:15377"/>
        <dbReference type="ChEBI" id="CHEBI:16044"/>
        <dbReference type="ChEBI" id="CHEBI:29950"/>
        <dbReference type="ChEBI" id="CHEBI:45764"/>
        <dbReference type="ChEBI" id="CHEBI:50058"/>
        <dbReference type="EC" id="1.8.4.12"/>
    </reaction>
</comment>
<protein>
    <recommendedName>
        <fullName evidence="5">peptide-methionine (R)-S-oxide reductase</fullName>
        <ecNumber evidence="5">1.8.4.12</ecNumber>
    </recommendedName>
</protein>
<dbReference type="InterPro" id="IPR011057">
    <property type="entry name" value="Mss4-like_sf"/>
</dbReference>
<evidence type="ECO:0000256" key="11">
    <source>
        <dbReference type="ARBA" id="ARBA00022933"/>
    </source>
</evidence>
<dbReference type="Proteomes" id="UP001159405">
    <property type="component" value="Unassembled WGS sequence"/>
</dbReference>
<keyword evidence="17" id="KW-0732">Signal</keyword>
<evidence type="ECO:0000256" key="12">
    <source>
        <dbReference type="ARBA" id="ARBA00023002"/>
    </source>
</evidence>
<keyword evidence="11" id="KW-0712">Selenocysteine</keyword>
<keyword evidence="7" id="KW-0399">Innate immunity</keyword>
<sequence length="102" mass="11137">LPPPVIRSTGCNLCTCLLIFAGIYVCPKCGHELFSAKAKYKHNTPWPAFTETVHDDSVSKENETEPQQSSKAKALKVRCGKCGNGLGHEFLRDGPDGISSRF</sequence>
<evidence type="ECO:0000259" key="18">
    <source>
        <dbReference type="PROSITE" id="PS51790"/>
    </source>
</evidence>
<evidence type="ECO:0000256" key="15">
    <source>
        <dbReference type="ARBA" id="ARBA00046083"/>
    </source>
</evidence>
<evidence type="ECO:0000256" key="1">
    <source>
        <dbReference type="ARBA" id="ARBA00001947"/>
    </source>
</evidence>
<evidence type="ECO:0000256" key="5">
    <source>
        <dbReference type="ARBA" id="ARBA00012499"/>
    </source>
</evidence>
<feature type="signal peptide" evidence="17">
    <location>
        <begin position="1"/>
        <end position="30"/>
    </location>
</feature>
<evidence type="ECO:0000256" key="8">
    <source>
        <dbReference type="ARBA" id="ARBA00022723"/>
    </source>
</evidence>
<dbReference type="PANTHER" id="PTHR46755">
    <property type="entry name" value="METHIONINE-R-SULFOXIDE REDUCTASE B1"/>
    <property type="match status" value="1"/>
</dbReference>